<dbReference type="RefSeq" id="WP_189477917.1">
    <property type="nucleotide sequence ID" value="NZ_BMYM01000002.1"/>
</dbReference>
<dbReference type="AlphaFoldDB" id="A0A919CLU6"/>
<feature type="transmembrane region" description="Helical" evidence="1">
    <location>
        <begin position="59"/>
        <end position="79"/>
    </location>
</feature>
<name>A0A919CLU6_9GAMM</name>
<organism evidence="2 3">
    <name type="scientific">Parahalioglobus pacificus</name>
    <dbReference type="NCBI Taxonomy" id="930806"/>
    <lineage>
        <taxon>Bacteria</taxon>
        <taxon>Pseudomonadati</taxon>
        <taxon>Pseudomonadota</taxon>
        <taxon>Gammaproteobacteria</taxon>
        <taxon>Cellvibrionales</taxon>
        <taxon>Halieaceae</taxon>
        <taxon>Parahalioglobus</taxon>
    </lineage>
</organism>
<evidence type="ECO:0000256" key="1">
    <source>
        <dbReference type="SAM" id="Phobius"/>
    </source>
</evidence>
<reference evidence="2" key="1">
    <citation type="journal article" date="2014" name="Int. J. Syst. Evol. Microbiol.">
        <title>Complete genome sequence of Corynebacterium casei LMG S-19264T (=DSM 44701T), isolated from a smear-ripened cheese.</title>
        <authorList>
            <consortium name="US DOE Joint Genome Institute (JGI-PGF)"/>
            <person name="Walter F."/>
            <person name="Albersmeier A."/>
            <person name="Kalinowski J."/>
            <person name="Ruckert C."/>
        </authorList>
    </citation>
    <scope>NUCLEOTIDE SEQUENCE</scope>
    <source>
        <strain evidence="2">KCTC 23430</strain>
    </source>
</reference>
<keyword evidence="1" id="KW-0472">Membrane</keyword>
<evidence type="ECO:0000313" key="2">
    <source>
        <dbReference type="EMBL" id="GHD35606.1"/>
    </source>
</evidence>
<feature type="transmembrane region" description="Helical" evidence="1">
    <location>
        <begin position="12"/>
        <end position="39"/>
    </location>
</feature>
<keyword evidence="1" id="KW-0812">Transmembrane</keyword>
<reference evidence="2" key="2">
    <citation type="submission" date="2020-09" db="EMBL/GenBank/DDBJ databases">
        <authorList>
            <person name="Sun Q."/>
            <person name="Kim S."/>
        </authorList>
    </citation>
    <scope>NUCLEOTIDE SEQUENCE</scope>
    <source>
        <strain evidence="2">KCTC 23430</strain>
    </source>
</reference>
<dbReference type="EMBL" id="BMYM01000002">
    <property type="protein sequence ID" value="GHD35606.1"/>
    <property type="molecule type" value="Genomic_DNA"/>
</dbReference>
<feature type="transmembrane region" description="Helical" evidence="1">
    <location>
        <begin position="121"/>
        <end position="141"/>
    </location>
</feature>
<accession>A0A919CLU6</accession>
<protein>
    <submittedName>
        <fullName evidence="2">Uncharacterized protein</fullName>
    </submittedName>
</protein>
<comment type="caution">
    <text evidence="2">The sequence shown here is derived from an EMBL/GenBank/DDBJ whole genome shotgun (WGS) entry which is preliminary data.</text>
</comment>
<keyword evidence="1" id="KW-1133">Transmembrane helix</keyword>
<sequence>MNAMVNTLKAFFPAVIFAYVLASGLATQFNLAAIAALGMEVPLADRAWATFHDMVGMSSSYLILLLIAYTLSLPVAGWLSRKLSASRFLIFALAGFVALVALHLLMKAALGVSGIAATRTVLGLLSQGLAGALGGLAYVWLRNLDEPEPL</sequence>
<dbReference type="Proteomes" id="UP000644693">
    <property type="component" value="Unassembled WGS sequence"/>
</dbReference>
<evidence type="ECO:0000313" key="3">
    <source>
        <dbReference type="Proteomes" id="UP000644693"/>
    </source>
</evidence>
<proteinExistence type="predicted"/>
<feature type="transmembrane region" description="Helical" evidence="1">
    <location>
        <begin position="88"/>
        <end position="109"/>
    </location>
</feature>
<keyword evidence="3" id="KW-1185">Reference proteome</keyword>
<gene>
    <name evidence="2" type="ORF">GCM10007053_22770</name>
</gene>